<accession>A0ABZ3FA54</accession>
<name>A0ABZ3FA54_9FIRM</name>
<sequence length="285" mass="33300">MIKDYNIADINIRVNSCVEYKNTEEFNPFVSNDMDDIDMEVNIIGGNSIINFNKEPLYKNLTLKIYKEDNKLYRVVYMGNQNNILSYLVENQQNSKEMKCEMYIDHYSKQWNSWDIFSMIGFEYMLNLHNINILHSSFISYKNKAIIFTAPSQSGKSTQANLWQQYKNAEVVNGDRCAIKKVNNKWYAYGLPYAGTSLLYKNEKREIGAIVVLRQASKNIIKKLSKAEAFKYIYSETTINFWNNEYVRRASDTIEGLVNNVPVYMLHCLPNKEAVDLLKNELQWG</sequence>
<dbReference type="EMBL" id="CP154622">
    <property type="protein sequence ID" value="XAM40676.1"/>
    <property type="molecule type" value="Genomic_DNA"/>
</dbReference>
<dbReference type="Proteomes" id="UP001477947">
    <property type="component" value="Chromosome"/>
</dbReference>
<gene>
    <name evidence="1" type="ORF">TPELB_09860</name>
</gene>
<keyword evidence="2" id="KW-1185">Reference proteome</keyword>
<proteinExistence type="predicted"/>
<evidence type="ECO:0008006" key="3">
    <source>
        <dbReference type="Google" id="ProtNLM"/>
    </source>
</evidence>
<dbReference type="SUPFAM" id="SSF53795">
    <property type="entry name" value="PEP carboxykinase-like"/>
    <property type="match status" value="1"/>
</dbReference>
<dbReference type="Gene3D" id="3.40.50.300">
    <property type="entry name" value="P-loop containing nucleotide triphosphate hydrolases"/>
    <property type="match status" value="1"/>
</dbReference>
<dbReference type="InterPro" id="IPR027417">
    <property type="entry name" value="P-loop_NTPase"/>
</dbReference>
<organism evidence="1 2">
    <name type="scientific">Terrisporobacter petrolearius</name>
    <dbReference type="NCBI Taxonomy" id="1460447"/>
    <lineage>
        <taxon>Bacteria</taxon>
        <taxon>Bacillati</taxon>
        <taxon>Bacillota</taxon>
        <taxon>Clostridia</taxon>
        <taxon>Peptostreptococcales</taxon>
        <taxon>Peptostreptococcaceae</taxon>
        <taxon>Terrisporobacter</taxon>
    </lineage>
</organism>
<protein>
    <recommendedName>
        <fullName evidence="3">SynChlorMet cassette protein ScmC</fullName>
    </recommendedName>
</protein>
<evidence type="ECO:0000313" key="1">
    <source>
        <dbReference type="EMBL" id="XAM40676.1"/>
    </source>
</evidence>
<evidence type="ECO:0000313" key="2">
    <source>
        <dbReference type="Proteomes" id="UP001477947"/>
    </source>
</evidence>
<dbReference type="RefSeq" id="WP_343338784.1">
    <property type="nucleotide sequence ID" value="NZ_CP154622.1"/>
</dbReference>
<reference evidence="1 2" key="1">
    <citation type="submission" date="2024-04" db="EMBL/GenBank/DDBJ databases">
        <title>Isolation and characterization of novel acetogenic strains of the genera Terrisporobacter and Acetoanaerobium.</title>
        <authorList>
            <person name="Boeer T."/>
            <person name="Schueler M.A."/>
            <person name="Lueschen A."/>
            <person name="Eysell L."/>
            <person name="Droege J."/>
            <person name="Heinemann M."/>
            <person name="Engelhardt L."/>
            <person name="Basen M."/>
            <person name="Daniel R."/>
        </authorList>
    </citation>
    <scope>NUCLEOTIDE SEQUENCE [LARGE SCALE GENOMIC DNA]</scope>
    <source>
        <strain evidence="1 2">ELB</strain>
    </source>
</reference>